<feature type="transmembrane region" description="Helical" evidence="8">
    <location>
        <begin position="69"/>
        <end position="89"/>
    </location>
</feature>
<proteinExistence type="predicted"/>
<gene>
    <name evidence="10" type="ORF">FKR81_42465</name>
</gene>
<dbReference type="GO" id="GO:0009103">
    <property type="term" value="P:lipopolysaccharide biosynthetic process"/>
    <property type="evidence" value="ECO:0007669"/>
    <property type="project" value="UniProtKB-ARBA"/>
</dbReference>
<organism evidence="10 11">
    <name type="scientific">Lentzea tibetensis</name>
    <dbReference type="NCBI Taxonomy" id="2591470"/>
    <lineage>
        <taxon>Bacteria</taxon>
        <taxon>Bacillati</taxon>
        <taxon>Actinomycetota</taxon>
        <taxon>Actinomycetes</taxon>
        <taxon>Pseudonocardiales</taxon>
        <taxon>Pseudonocardiaceae</taxon>
        <taxon>Lentzea</taxon>
    </lineage>
</organism>
<name>A0A563EEZ7_9PSEU</name>
<evidence type="ECO:0000256" key="2">
    <source>
        <dbReference type="ARBA" id="ARBA00022475"/>
    </source>
</evidence>
<keyword evidence="11" id="KW-1185">Reference proteome</keyword>
<dbReference type="OrthoDB" id="5166595at2"/>
<keyword evidence="7 8" id="KW-0472">Membrane</keyword>
<dbReference type="EMBL" id="VOBR01000064">
    <property type="protein sequence ID" value="TWP43498.1"/>
    <property type="molecule type" value="Genomic_DNA"/>
</dbReference>
<evidence type="ECO:0000256" key="6">
    <source>
        <dbReference type="ARBA" id="ARBA00022989"/>
    </source>
</evidence>
<evidence type="ECO:0000256" key="5">
    <source>
        <dbReference type="ARBA" id="ARBA00022692"/>
    </source>
</evidence>
<feature type="transmembrane region" description="Helical" evidence="8">
    <location>
        <begin position="262"/>
        <end position="279"/>
    </location>
</feature>
<evidence type="ECO:0000256" key="3">
    <source>
        <dbReference type="ARBA" id="ARBA00022676"/>
    </source>
</evidence>
<dbReference type="GO" id="GO:0016763">
    <property type="term" value="F:pentosyltransferase activity"/>
    <property type="evidence" value="ECO:0007669"/>
    <property type="project" value="TreeGrafter"/>
</dbReference>
<dbReference type="PANTHER" id="PTHR33908:SF11">
    <property type="entry name" value="MEMBRANE PROTEIN"/>
    <property type="match status" value="1"/>
</dbReference>
<evidence type="ECO:0000256" key="8">
    <source>
        <dbReference type="SAM" id="Phobius"/>
    </source>
</evidence>
<dbReference type="GO" id="GO:0005886">
    <property type="term" value="C:plasma membrane"/>
    <property type="evidence" value="ECO:0007669"/>
    <property type="project" value="UniProtKB-SubCell"/>
</dbReference>
<dbReference type="InterPro" id="IPR050297">
    <property type="entry name" value="LipidA_mod_glycosyltrf_83"/>
</dbReference>
<evidence type="ECO:0000256" key="7">
    <source>
        <dbReference type="ARBA" id="ARBA00023136"/>
    </source>
</evidence>
<keyword evidence="5 8" id="KW-0812">Transmembrane</keyword>
<dbReference type="PANTHER" id="PTHR33908">
    <property type="entry name" value="MANNOSYLTRANSFERASE YKCB-RELATED"/>
    <property type="match status" value="1"/>
</dbReference>
<reference evidence="10 11" key="1">
    <citation type="submission" date="2019-07" db="EMBL/GenBank/DDBJ databases">
        <title>Lentzea xizangensis sp. nov., isolated from Qinghai-Tibetan Plateau Soils.</title>
        <authorList>
            <person name="Huang J."/>
        </authorList>
    </citation>
    <scope>NUCLEOTIDE SEQUENCE [LARGE SCALE GENOMIC DNA]</scope>
    <source>
        <strain evidence="10 11">FXJ1.1311</strain>
    </source>
</reference>
<feature type="domain" description="Glycosyltransferase RgtA/B/C/D-like" evidence="9">
    <location>
        <begin position="47"/>
        <end position="204"/>
    </location>
</feature>
<dbReference type="Pfam" id="PF13231">
    <property type="entry name" value="PMT_2"/>
    <property type="match status" value="1"/>
</dbReference>
<evidence type="ECO:0000313" key="10">
    <source>
        <dbReference type="EMBL" id="TWP43498.1"/>
    </source>
</evidence>
<feature type="transmembrane region" description="Helical" evidence="8">
    <location>
        <begin position="110"/>
        <end position="132"/>
    </location>
</feature>
<feature type="transmembrane region" description="Helical" evidence="8">
    <location>
        <begin position="182"/>
        <end position="204"/>
    </location>
</feature>
<comment type="subcellular location">
    <subcellularLocation>
        <location evidence="1">Cell membrane</location>
        <topology evidence="1">Multi-pass membrane protein</topology>
    </subcellularLocation>
</comment>
<keyword evidence="4 10" id="KW-0808">Transferase</keyword>
<keyword evidence="3" id="KW-0328">Glycosyltransferase</keyword>
<dbReference type="AlphaFoldDB" id="A0A563EEZ7"/>
<evidence type="ECO:0000256" key="4">
    <source>
        <dbReference type="ARBA" id="ARBA00022679"/>
    </source>
</evidence>
<feature type="transmembrane region" description="Helical" evidence="8">
    <location>
        <begin position="236"/>
        <end position="255"/>
    </location>
</feature>
<dbReference type="InterPro" id="IPR038731">
    <property type="entry name" value="RgtA/B/C-like"/>
</dbReference>
<dbReference type="RefSeq" id="WP_146361182.1">
    <property type="nucleotide sequence ID" value="NZ_VOBR01000064.1"/>
</dbReference>
<sequence>MRPWGAVGAVLVVQAAVLTALSGRHGFHRDELYFVAAGKRPDWGYVDQPPITPILARISTGLFGETPSGLRIVAILLAMGTVVVAALIAREFGGGELFTAIATALSAYPLVVSHMLSTSTVDLFVWVVILLFAVKLLKSGDGRWWIPLGVAIAAGIANKWLVLLLVAALGVSVLIAGPRKVLATWWLAAGAGVCLLLSAPVLIWQWQHDFPLLTVAAGISADDGAENRVLFVPMQLIYLSPVLVPVWIAGLVRLWRSEEFRAVALAYPVLCVLTLITGGKPYYSVAMLVALVAAGAQPTLDWLRNHRRAVPFAAVAALIGVVISVVVSLPVLPLKALGPVLAMNKEQGEEIGWPELTASVSQVWQQIPPEQRATAVIFTRNYGQAGAIEEFGAAQGLPKPYSGHMSYADWGPPPDSMTGPVVLVGGVDNSSLLTGCRVVLAHDNGRGIDNDEQGTRISLCAGTTAPWNKIWPDLRRFY</sequence>
<feature type="transmembrane region" description="Helical" evidence="8">
    <location>
        <begin position="144"/>
        <end position="175"/>
    </location>
</feature>
<accession>A0A563EEZ7</accession>
<dbReference type="Proteomes" id="UP000316639">
    <property type="component" value="Unassembled WGS sequence"/>
</dbReference>
<evidence type="ECO:0000313" key="11">
    <source>
        <dbReference type="Proteomes" id="UP000316639"/>
    </source>
</evidence>
<keyword evidence="2" id="KW-1003">Cell membrane</keyword>
<comment type="caution">
    <text evidence="10">The sequence shown here is derived from an EMBL/GenBank/DDBJ whole genome shotgun (WGS) entry which is preliminary data.</text>
</comment>
<protein>
    <submittedName>
        <fullName evidence="10">Glycosyltransferase family 39 protein</fullName>
    </submittedName>
</protein>
<feature type="transmembrane region" description="Helical" evidence="8">
    <location>
        <begin position="310"/>
        <end position="332"/>
    </location>
</feature>
<evidence type="ECO:0000256" key="1">
    <source>
        <dbReference type="ARBA" id="ARBA00004651"/>
    </source>
</evidence>
<keyword evidence="6 8" id="KW-1133">Transmembrane helix</keyword>
<evidence type="ECO:0000259" key="9">
    <source>
        <dbReference type="Pfam" id="PF13231"/>
    </source>
</evidence>